<name>A0A4Q9VD45_9HYPH</name>
<dbReference type="Gene3D" id="1.20.1600.10">
    <property type="entry name" value="Outer membrane efflux proteins (OEP)"/>
    <property type="match status" value="1"/>
</dbReference>
<dbReference type="PANTHER" id="PTHR30026:SF21">
    <property type="entry name" value="SLR1270 PROTEIN"/>
    <property type="match status" value="1"/>
</dbReference>
<dbReference type="GO" id="GO:1990281">
    <property type="term" value="C:efflux pump complex"/>
    <property type="evidence" value="ECO:0007669"/>
    <property type="project" value="TreeGrafter"/>
</dbReference>
<dbReference type="GO" id="GO:0015562">
    <property type="term" value="F:efflux transmembrane transporter activity"/>
    <property type="evidence" value="ECO:0007669"/>
    <property type="project" value="InterPro"/>
</dbReference>
<dbReference type="AlphaFoldDB" id="A0A4Q9VD45"/>
<proteinExistence type="predicted"/>
<feature type="region of interest" description="Disordered" evidence="6">
    <location>
        <begin position="122"/>
        <end position="147"/>
    </location>
</feature>
<dbReference type="EMBL" id="SJFN01000061">
    <property type="protein sequence ID" value="TBW32366.1"/>
    <property type="molecule type" value="Genomic_DNA"/>
</dbReference>
<reference evidence="7 8" key="1">
    <citation type="submission" date="2019-02" db="EMBL/GenBank/DDBJ databases">
        <title>Siculibacillus lacustris gen. nov., sp. nov., a new rosette-forming bacterium isolated from a freshwater crater lake (Lake St. Ana, Romania).</title>
        <authorList>
            <person name="Felfoldi T."/>
            <person name="Marton Z."/>
            <person name="Szabo A."/>
            <person name="Mentes A."/>
            <person name="Boka K."/>
            <person name="Marialigeti K."/>
            <person name="Mathe I."/>
            <person name="Koncz M."/>
            <person name="Schumann P."/>
            <person name="Toth E."/>
        </authorList>
    </citation>
    <scope>NUCLEOTIDE SEQUENCE [LARGE SCALE GENOMIC DNA]</scope>
    <source>
        <strain evidence="7 8">SA-279</strain>
    </source>
</reference>
<keyword evidence="3" id="KW-0812">Transmembrane</keyword>
<keyword evidence="8" id="KW-1185">Reference proteome</keyword>
<keyword evidence="2" id="KW-1134">Transmembrane beta strand</keyword>
<dbReference type="OrthoDB" id="9764652at2"/>
<dbReference type="Proteomes" id="UP000292781">
    <property type="component" value="Unassembled WGS sequence"/>
</dbReference>
<protein>
    <submittedName>
        <fullName evidence="7">TolC family protein</fullName>
    </submittedName>
</protein>
<keyword evidence="4" id="KW-0472">Membrane</keyword>
<organism evidence="7 8">
    <name type="scientific">Siculibacillus lacustris</name>
    <dbReference type="NCBI Taxonomy" id="1549641"/>
    <lineage>
        <taxon>Bacteria</taxon>
        <taxon>Pseudomonadati</taxon>
        <taxon>Pseudomonadota</taxon>
        <taxon>Alphaproteobacteria</taxon>
        <taxon>Hyphomicrobiales</taxon>
        <taxon>Ancalomicrobiaceae</taxon>
        <taxon>Siculibacillus</taxon>
    </lineage>
</organism>
<comment type="caution">
    <text evidence="7">The sequence shown here is derived from an EMBL/GenBank/DDBJ whole genome shotgun (WGS) entry which is preliminary data.</text>
</comment>
<dbReference type="InterPro" id="IPR051906">
    <property type="entry name" value="TolC-like"/>
</dbReference>
<sequence>MKTQAMARFTGDFRVTVHLGMRRVRALGAFVVATALASCAVAPTTFTDAEFQAKATADMTAMFAADEPVSQHLTLAGAIARALKYNLDNRAKMIEQALAANQTEVDGWDLLPKAAASGGYVGRSDHATTTSRDSVTGQPSLANPSYSLDRDRGTADLGLAWNLLDFGVSYFNAHQDADRVLVAAEHRRKAVQKLVQDVRTAFWKAAAAQALDGTVRRTIAEAEGALRDSRAVESGNFKSPIDALRFQRSLLENIRQLELVSQQLATAREELCVLINVRPGTPLRLDAAGERGLPSIPYSLPQMEEIAFVGNPDLREQAYVARITADETRKSILKLLPNVSLTASREFDSNSFLIKQQWYDAGARVSLNLISLLSIPDRMKLGAANEALADARRLAVRMAVLSQVHIAYLDYGNSRRAYRRASQIADVEGRLTSLVRARSDGDALGVLERISSETSAIGARLRRQVAYADAQQALARVYATLGIDLLPEGTTSDDLDALTATVAQSLTAWDRGRFPSTAIEPVKPAPLPTVTASVEK</sequence>
<feature type="compositionally biased region" description="Polar residues" evidence="6">
    <location>
        <begin position="127"/>
        <end position="146"/>
    </location>
</feature>
<evidence type="ECO:0000313" key="7">
    <source>
        <dbReference type="EMBL" id="TBW32366.1"/>
    </source>
</evidence>
<gene>
    <name evidence="7" type="ORF">EYW49_22145</name>
</gene>
<dbReference type="SUPFAM" id="SSF56954">
    <property type="entry name" value="Outer membrane efflux proteins (OEP)"/>
    <property type="match status" value="1"/>
</dbReference>
<evidence type="ECO:0000256" key="2">
    <source>
        <dbReference type="ARBA" id="ARBA00022452"/>
    </source>
</evidence>
<evidence type="ECO:0000256" key="3">
    <source>
        <dbReference type="ARBA" id="ARBA00022692"/>
    </source>
</evidence>
<comment type="subcellular location">
    <subcellularLocation>
        <location evidence="1">Cell outer membrane</location>
    </subcellularLocation>
</comment>
<dbReference type="GO" id="GO:0015288">
    <property type="term" value="F:porin activity"/>
    <property type="evidence" value="ECO:0007669"/>
    <property type="project" value="TreeGrafter"/>
</dbReference>
<evidence type="ECO:0000256" key="4">
    <source>
        <dbReference type="ARBA" id="ARBA00023136"/>
    </source>
</evidence>
<evidence type="ECO:0000256" key="5">
    <source>
        <dbReference type="ARBA" id="ARBA00023237"/>
    </source>
</evidence>
<evidence type="ECO:0000256" key="1">
    <source>
        <dbReference type="ARBA" id="ARBA00004442"/>
    </source>
</evidence>
<dbReference type="GO" id="GO:0009279">
    <property type="term" value="C:cell outer membrane"/>
    <property type="evidence" value="ECO:0007669"/>
    <property type="project" value="UniProtKB-SubCell"/>
</dbReference>
<evidence type="ECO:0000313" key="8">
    <source>
        <dbReference type="Proteomes" id="UP000292781"/>
    </source>
</evidence>
<keyword evidence="5" id="KW-0998">Cell outer membrane</keyword>
<dbReference type="PANTHER" id="PTHR30026">
    <property type="entry name" value="OUTER MEMBRANE PROTEIN TOLC"/>
    <property type="match status" value="1"/>
</dbReference>
<accession>A0A4Q9VD45</accession>
<evidence type="ECO:0000256" key="6">
    <source>
        <dbReference type="SAM" id="MobiDB-lite"/>
    </source>
</evidence>